<dbReference type="PANTHER" id="PTHR30461:SF2">
    <property type="entry name" value="SERINE RECOMBINASE PINE-RELATED"/>
    <property type="match status" value="1"/>
</dbReference>
<keyword evidence="6" id="KW-1185">Reference proteome</keyword>
<proteinExistence type="predicted"/>
<evidence type="ECO:0000256" key="3">
    <source>
        <dbReference type="SAM" id="Coils"/>
    </source>
</evidence>
<dbReference type="InterPro" id="IPR025827">
    <property type="entry name" value="Zn_ribbon_recom_dom"/>
</dbReference>
<evidence type="ECO:0000313" key="6">
    <source>
        <dbReference type="Proteomes" id="UP000464178"/>
    </source>
</evidence>
<organism evidence="5 6">
    <name type="scientific">Gemmata massiliana</name>
    <dbReference type="NCBI Taxonomy" id="1210884"/>
    <lineage>
        <taxon>Bacteria</taxon>
        <taxon>Pseudomonadati</taxon>
        <taxon>Planctomycetota</taxon>
        <taxon>Planctomycetia</taxon>
        <taxon>Gemmatales</taxon>
        <taxon>Gemmataceae</taxon>
        <taxon>Gemmata</taxon>
    </lineage>
</organism>
<dbReference type="PANTHER" id="PTHR30461">
    <property type="entry name" value="DNA-INVERTASE FROM LAMBDOID PROPHAGE"/>
    <property type="match status" value="1"/>
</dbReference>
<evidence type="ECO:0000256" key="1">
    <source>
        <dbReference type="ARBA" id="ARBA00023125"/>
    </source>
</evidence>
<accession>A0A6P2CV46</accession>
<dbReference type="GO" id="GO:0000150">
    <property type="term" value="F:DNA strand exchange activity"/>
    <property type="evidence" value="ECO:0007669"/>
    <property type="project" value="TreeGrafter"/>
</dbReference>
<dbReference type="Proteomes" id="UP000464178">
    <property type="component" value="Chromosome"/>
</dbReference>
<keyword evidence="1" id="KW-0238">DNA-binding</keyword>
<dbReference type="RefSeq" id="WP_232069571.1">
    <property type="nucleotide sequence ID" value="NZ_LR593886.1"/>
</dbReference>
<feature type="coiled-coil region" evidence="3">
    <location>
        <begin position="58"/>
        <end position="133"/>
    </location>
</feature>
<dbReference type="InterPro" id="IPR050639">
    <property type="entry name" value="SSR_resolvase"/>
</dbReference>
<dbReference type="Pfam" id="PF13408">
    <property type="entry name" value="Zn_ribbon_recom"/>
    <property type="match status" value="1"/>
</dbReference>
<sequence length="212" mass="23492">MTPSHSTKVNTRYRYYVCTHAQKRGYSTCPSKSIPAEPIESFVIERVRAVGRNPELLRQVLEQAREKGAARFAELEAESRDLEKDLRAWHREVAQLAGQLNPGDVNGPLVTRLADLHARIEAAEHRAAKVREHLTAVSDPLITEEDAARALTAFDPVWAILTPLERARVIALLVARVEYDGGAGAVTVSFHPTGLTALADELSRHHDHRSIA</sequence>
<protein>
    <recommendedName>
        <fullName evidence="4">Recombinase zinc beta ribbon domain-containing protein</fullName>
    </recommendedName>
</protein>
<feature type="domain" description="Recombinase zinc beta ribbon" evidence="4">
    <location>
        <begin position="1"/>
        <end position="48"/>
    </location>
</feature>
<dbReference type="AlphaFoldDB" id="A0A6P2CV46"/>
<keyword evidence="3" id="KW-0175">Coiled coil</keyword>
<dbReference type="KEGG" id="gms:SOIL9_52570"/>
<evidence type="ECO:0000313" key="5">
    <source>
        <dbReference type="EMBL" id="VTR92457.1"/>
    </source>
</evidence>
<evidence type="ECO:0000259" key="4">
    <source>
        <dbReference type="Pfam" id="PF13408"/>
    </source>
</evidence>
<keyword evidence="2" id="KW-0233">DNA recombination</keyword>
<evidence type="ECO:0000256" key="2">
    <source>
        <dbReference type="ARBA" id="ARBA00023172"/>
    </source>
</evidence>
<dbReference type="GO" id="GO:0003677">
    <property type="term" value="F:DNA binding"/>
    <property type="evidence" value="ECO:0007669"/>
    <property type="project" value="UniProtKB-KW"/>
</dbReference>
<name>A0A6P2CV46_9BACT</name>
<gene>
    <name evidence="5" type="ORF">SOIL9_52570</name>
</gene>
<dbReference type="EMBL" id="LR593886">
    <property type="protein sequence ID" value="VTR92457.1"/>
    <property type="molecule type" value="Genomic_DNA"/>
</dbReference>
<reference evidence="5 6" key="1">
    <citation type="submission" date="2019-05" db="EMBL/GenBank/DDBJ databases">
        <authorList>
            <consortium name="Science for Life Laboratories"/>
        </authorList>
    </citation>
    <scope>NUCLEOTIDE SEQUENCE [LARGE SCALE GENOMIC DNA]</scope>
    <source>
        <strain evidence="5">Soil9</strain>
    </source>
</reference>